<evidence type="ECO:0000256" key="1">
    <source>
        <dbReference type="ARBA" id="ARBA00023015"/>
    </source>
</evidence>
<evidence type="ECO:0000259" key="4">
    <source>
        <dbReference type="PROSITE" id="PS01124"/>
    </source>
</evidence>
<dbReference type="Proteomes" id="UP000029507">
    <property type="component" value="Chromosome"/>
</dbReference>
<dbReference type="KEGG" id="pste:PSTEL_16875"/>
<organism evidence="5 6">
    <name type="scientific">Paenibacillus stellifer</name>
    <dbReference type="NCBI Taxonomy" id="169760"/>
    <lineage>
        <taxon>Bacteria</taxon>
        <taxon>Bacillati</taxon>
        <taxon>Bacillota</taxon>
        <taxon>Bacilli</taxon>
        <taxon>Bacillales</taxon>
        <taxon>Paenibacillaceae</taxon>
        <taxon>Paenibacillus</taxon>
    </lineage>
</organism>
<accession>A0A089LUE9</accession>
<dbReference type="HOGENOM" id="CLU_000445_88_6_9"/>
<dbReference type="InterPro" id="IPR037923">
    <property type="entry name" value="HTH-like"/>
</dbReference>
<dbReference type="RefSeq" id="WP_038696867.1">
    <property type="nucleotide sequence ID" value="NZ_CP009286.1"/>
</dbReference>
<dbReference type="InterPro" id="IPR009057">
    <property type="entry name" value="Homeodomain-like_sf"/>
</dbReference>
<dbReference type="STRING" id="169760.PSTEL_16875"/>
<feature type="domain" description="HTH araC/xylS-type" evidence="4">
    <location>
        <begin position="173"/>
        <end position="271"/>
    </location>
</feature>
<dbReference type="InterPro" id="IPR020449">
    <property type="entry name" value="Tscrpt_reg_AraC-type_HTH"/>
</dbReference>
<evidence type="ECO:0000256" key="2">
    <source>
        <dbReference type="ARBA" id="ARBA00023125"/>
    </source>
</evidence>
<keyword evidence="2" id="KW-0238">DNA-binding</keyword>
<dbReference type="Pfam" id="PF12833">
    <property type="entry name" value="HTH_18"/>
    <property type="match status" value="1"/>
</dbReference>
<dbReference type="GO" id="GO:0043565">
    <property type="term" value="F:sequence-specific DNA binding"/>
    <property type="evidence" value="ECO:0007669"/>
    <property type="project" value="InterPro"/>
</dbReference>
<dbReference type="GO" id="GO:0003700">
    <property type="term" value="F:DNA-binding transcription factor activity"/>
    <property type="evidence" value="ECO:0007669"/>
    <property type="project" value="InterPro"/>
</dbReference>
<dbReference type="SUPFAM" id="SSF51215">
    <property type="entry name" value="Regulatory protein AraC"/>
    <property type="match status" value="1"/>
</dbReference>
<dbReference type="EMBL" id="CP009286">
    <property type="protein sequence ID" value="AIQ64522.1"/>
    <property type="molecule type" value="Genomic_DNA"/>
</dbReference>
<dbReference type="PROSITE" id="PS01124">
    <property type="entry name" value="HTH_ARAC_FAMILY_2"/>
    <property type="match status" value="1"/>
</dbReference>
<evidence type="ECO:0000313" key="6">
    <source>
        <dbReference type="Proteomes" id="UP000029507"/>
    </source>
</evidence>
<keyword evidence="1" id="KW-0805">Transcription regulation</keyword>
<keyword evidence="3" id="KW-0804">Transcription</keyword>
<dbReference type="SUPFAM" id="SSF46689">
    <property type="entry name" value="Homeodomain-like"/>
    <property type="match status" value="2"/>
</dbReference>
<dbReference type="InterPro" id="IPR014710">
    <property type="entry name" value="RmlC-like_jellyroll"/>
</dbReference>
<sequence length="276" mass="31182">MNCSNLVFHIHYCNGRKVGERARPLRRLARTLGHHELVLTTGGRGDFKLGGKTYPIAAGMLYYIAPGVPHVLEPDLTNRPTFMTVHFDYARVSFHEEEWEIAGGEPSLGLRPAGQLNDYYQVEDAFGKLIDCWNAKRPGFEAIARVLLQELWIAITRNLGQGRQQDAASLKVEKVIAYMNEKVEGRITLQELAELVQLAPTYLSRSFKEVTGYSVIAFFNKLKMDRAKDMLLTGDKKIKEVAQALGYSDEFYFSRIFKKTEGISPSEFYGNNAHGI</sequence>
<dbReference type="OrthoDB" id="9807321at2"/>
<dbReference type="PRINTS" id="PR00032">
    <property type="entry name" value="HTHARAC"/>
</dbReference>
<dbReference type="AlphaFoldDB" id="A0A089LUE9"/>
<dbReference type="PANTHER" id="PTHR43280:SF30">
    <property type="entry name" value="MMSAB OPERON REGULATORY PROTEIN"/>
    <property type="match status" value="1"/>
</dbReference>
<dbReference type="PROSITE" id="PS00041">
    <property type="entry name" value="HTH_ARAC_FAMILY_1"/>
    <property type="match status" value="1"/>
</dbReference>
<protein>
    <submittedName>
        <fullName evidence="5">AraC family transcriptional regulator</fullName>
    </submittedName>
</protein>
<dbReference type="InterPro" id="IPR018062">
    <property type="entry name" value="HTH_AraC-typ_CS"/>
</dbReference>
<reference evidence="5 6" key="1">
    <citation type="submission" date="2014-08" db="EMBL/GenBank/DDBJ databases">
        <title>Comparative genomics of the Paenibacillus odorifer group.</title>
        <authorList>
            <person name="den Bakker H.C."/>
            <person name="Tsai Y.-C."/>
            <person name="Martin N."/>
            <person name="Korlach J."/>
            <person name="Wiedmann M."/>
        </authorList>
    </citation>
    <scope>NUCLEOTIDE SEQUENCE [LARGE SCALE GENOMIC DNA]</scope>
    <source>
        <strain evidence="5 6">DSM 14472</strain>
    </source>
</reference>
<dbReference type="InterPro" id="IPR018060">
    <property type="entry name" value="HTH_AraC"/>
</dbReference>
<evidence type="ECO:0000256" key="3">
    <source>
        <dbReference type="ARBA" id="ARBA00023163"/>
    </source>
</evidence>
<dbReference type="PANTHER" id="PTHR43280">
    <property type="entry name" value="ARAC-FAMILY TRANSCRIPTIONAL REGULATOR"/>
    <property type="match status" value="1"/>
</dbReference>
<dbReference type="Pfam" id="PF02311">
    <property type="entry name" value="AraC_binding"/>
    <property type="match status" value="1"/>
</dbReference>
<gene>
    <name evidence="5" type="ORF">PSTEL_16875</name>
</gene>
<name>A0A089LUE9_9BACL</name>
<dbReference type="SMART" id="SM00342">
    <property type="entry name" value="HTH_ARAC"/>
    <property type="match status" value="1"/>
</dbReference>
<dbReference type="Gene3D" id="1.10.10.60">
    <property type="entry name" value="Homeodomain-like"/>
    <property type="match status" value="2"/>
</dbReference>
<evidence type="ECO:0000313" key="5">
    <source>
        <dbReference type="EMBL" id="AIQ64522.1"/>
    </source>
</evidence>
<keyword evidence="6" id="KW-1185">Reference proteome</keyword>
<dbReference type="InterPro" id="IPR003313">
    <property type="entry name" value="AraC-bd"/>
</dbReference>
<proteinExistence type="predicted"/>
<dbReference type="Gene3D" id="2.60.120.10">
    <property type="entry name" value="Jelly Rolls"/>
    <property type="match status" value="1"/>
</dbReference>